<organism evidence="1 2">
    <name type="scientific">Metarhizium anisopliae BRIP 53293</name>
    <dbReference type="NCBI Taxonomy" id="1291518"/>
    <lineage>
        <taxon>Eukaryota</taxon>
        <taxon>Fungi</taxon>
        <taxon>Dikarya</taxon>
        <taxon>Ascomycota</taxon>
        <taxon>Pezizomycotina</taxon>
        <taxon>Sordariomycetes</taxon>
        <taxon>Hypocreomycetidae</taxon>
        <taxon>Hypocreales</taxon>
        <taxon>Clavicipitaceae</taxon>
        <taxon>Metarhizium</taxon>
    </lineage>
</organism>
<keyword evidence="2" id="KW-1185">Reference proteome</keyword>
<dbReference type="Proteomes" id="UP000054544">
    <property type="component" value="Unassembled WGS sequence"/>
</dbReference>
<dbReference type="EMBL" id="KE384718">
    <property type="protein sequence ID" value="KJK84578.1"/>
    <property type="molecule type" value="Genomic_DNA"/>
</dbReference>
<evidence type="ECO:0000313" key="2">
    <source>
        <dbReference type="Proteomes" id="UP000054544"/>
    </source>
</evidence>
<protein>
    <submittedName>
        <fullName evidence="1">Uncharacterized protein</fullName>
    </submittedName>
</protein>
<accession>A0A0D9PEP0</accession>
<proteinExistence type="predicted"/>
<dbReference type="AlphaFoldDB" id="A0A0D9PEP0"/>
<gene>
    <name evidence="1" type="ORF">H634G_00099</name>
</gene>
<evidence type="ECO:0000313" key="1">
    <source>
        <dbReference type="EMBL" id="KJK84578.1"/>
    </source>
</evidence>
<sequence>MPVGGSLIADAPPTSPNWYYLPRGQNVAAGPSIWRRRMLTVRPSSAREPPGAFLGLQSTPTKISQLFTV</sequence>
<reference evidence="2" key="1">
    <citation type="journal article" date="2014" name="BMC Genomics">
        <title>The genome sequence of the biocontrol fungus Metarhizium anisopliae and comparative genomics of Metarhizium species.</title>
        <authorList>
            <person name="Pattemore J.A."/>
            <person name="Hane J.K."/>
            <person name="Williams A.H."/>
            <person name="Wilson B.A."/>
            <person name="Stodart B.J."/>
            <person name="Ash G.J."/>
        </authorList>
    </citation>
    <scope>NUCLEOTIDE SEQUENCE [LARGE SCALE GENOMIC DNA]</scope>
    <source>
        <strain evidence="2">BRIP 53293</strain>
    </source>
</reference>
<name>A0A0D9PEP0_METAN</name>